<proteinExistence type="predicted"/>
<dbReference type="InterPro" id="IPR018501">
    <property type="entry name" value="DDT_dom"/>
</dbReference>
<accession>A0ABR2WSH3</accession>
<dbReference type="PROSITE" id="PS50827">
    <property type="entry name" value="DDT"/>
    <property type="match status" value="1"/>
</dbReference>
<dbReference type="PANTHER" id="PTHR42107:SF1">
    <property type="entry name" value="WHIM1 DOMAIN-CONTAINING PROTEIN"/>
    <property type="match status" value="1"/>
</dbReference>
<gene>
    <name evidence="5" type="ORF">K7432_008064</name>
</gene>
<feature type="domain" description="DDT" evidence="4">
    <location>
        <begin position="9"/>
        <end position="69"/>
    </location>
</feature>
<comment type="caution">
    <text evidence="5">The sequence shown here is derived from an EMBL/GenBank/DDBJ whole genome shotgun (WGS) entry which is preliminary data.</text>
</comment>
<evidence type="ECO:0000256" key="3">
    <source>
        <dbReference type="SAM" id="MobiDB-lite"/>
    </source>
</evidence>
<reference evidence="5 6" key="1">
    <citation type="submission" date="2023-04" db="EMBL/GenBank/DDBJ databases">
        <title>Genome of Basidiobolus ranarum AG-B5.</title>
        <authorList>
            <person name="Stajich J.E."/>
            <person name="Carter-House D."/>
            <person name="Gryganskyi A."/>
        </authorList>
    </citation>
    <scope>NUCLEOTIDE SEQUENCE [LARGE SCALE GENOMIC DNA]</scope>
    <source>
        <strain evidence="5 6">AG-B5</strain>
    </source>
</reference>
<evidence type="ECO:0000256" key="1">
    <source>
        <dbReference type="ARBA" id="ARBA00004123"/>
    </source>
</evidence>
<evidence type="ECO:0000313" key="6">
    <source>
        <dbReference type="Proteomes" id="UP001479436"/>
    </source>
</evidence>
<feature type="region of interest" description="Disordered" evidence="3">
    <location>
        <begin position="231"/>
        <end position="250"/>
    </location>
</feature>
<name>A0ABR2WSH3_9FUNG</name>
<feature type="compositionally biased region" description="Polar residues" evidence="3">
    <location>
        <begin position="290"/>
        <end position="315"/>
    </location>
</feature>
<dbReference type="Proteomes" id="UP001479436">
    <property type="component" value="Unassembled WGS sequence"/>
</dbReference>
<dbReference type="InterPro" id="IPR028942">
    <property type="entry name" value="WHIM1_dom"/>
</dbReference>
<keyword evidence="6" id="KW-1185">Reference proteome</keyword>
<dbReference type="PANTHER" id="PTHR42107">
    <property type="entry name" value="YALI0D24453P"/>
    <property type="match status" value="1"/>
</dbReference>
<sequence length="321" mass="37545">MSTKLPTHPSNMWETAFVYGFFTTFHTCLNQKLFTIEELEESILNTQENDLINDLCQSLLTILGYQQRKTTLEKALTKFIDERIDSEDCFPNQENPLRSVVNFYELKFHFKVYILKCLCEAHLVENSKIRDYIKSQEEKEDFGTIPIGKDSKKRIYWRVGDNSRIYRETRRKKLTGCIWETVAYNIEDLEMLALSLTEDCNRDQENLRTFLVEEMIPRVQAEILRQERKRNRLSSLRQNPPTLRTRSRRVNYNDADEILDELISDRTSDTSSQSEPVEVPSSRKVEHTPYISTGTRRSKRLNSTAFSSPSGTDSNVDVDVI</sequence>
<protein>
    <recommendedName>
        <fullName evidence="4">DDT domain-containing protein</fullName>
    </recommendedName>
</protein>
<evidence type="ECO:0000313" key="5">
    <source>
        <dbReference type="EMBL" id="KAK9764424.1"/>
    </source>
</evidence>
<comment type="subcellular location">
    <subcellularLocation>
        <location evidence="1">Nucleus</location>
    </subcellularLocation>
</comment>
<feature type="region of interest" description="Disordered" evidence="3">
    <location>
        <begin position="262"/>
        <end position="321"/>
    </location>
</feature>
<dbReference type="Pfam" id="PF15612">
    <property type="entry name" value="WHIM1"/>
    <property type="match status" value="1"/>
</dbReference>
<organism evidence="5 6">
    <name type="scientific">Basidiobolus ranarum</name>
    <dbReference type="NCBI Taxonomy" id="34480"/>
    <lineage>
        <taxon>Eukaryota</taxon>
        <taxon>Fungi</taxon>
        <taxon>Fungi incertae sedis</taxon>
        <taxon>Zoopagomycota</taxon>
        <taxon>Entomophthoromycotina</taxon>
        <taxon>Basidiobolomycetes</taxon>
        <taxon>Basidiobolales</taxon>
        <taxon>Basidiobolaceae</taxon>
        <taxon>Basidiobolus</taxon>
    </lineage>
</organism>
<keyword evidence="2" id="KW-0539">Nucleus</keyword>
<evidence type="ECO:0000256" key="2">
    <source>
        <dbReference type="ARBA" id="ARBA00023242"/>
    </source>
</evidence>
<dbReference type="EMBL" id="JASJQH010000430">
    <property type="protein sequence ID" value="KAK9764424.1"/>
    <property type="molecule type" value="Genomic_DNA"/>
</dbReference>
<feature type="compositionally biased region" description="Polar residues" evidence="3">
    <location>
        <begin position="233"/>
        <end position="244"/>
    </location>
</feature>
<evidence type="ECO:0000259" key="4">
    <source>
        <dbReference type="PROSITE" id="PS50827"/>
    </source>
</evidence>
<dbReference type="Pfam" id="PF02791">
    <property type="entry name" value="DDT"/>
    <property type="match status" value="1"/>
</dbReference>
<feature type="compositionally biased region" description="Low complexity" evidence="3">
    <location>
        <begin position="271"/>
        <end position="280"/>
    </location>
</feature>